<dbReference type="GO" id="GO:0003676">
    <property type="term" value="F:nucleic acid binding"/>
    <property type="evidence" value="ECO:0007669"/>
    <property type="project" value="InterPro"/>
</dbReference>
<dbReference type="GO" id="GO:0006508">
    <property type="term" value="P:proteolysis"/>
    <property type="evidence" value="ECO:0007669"/>
    <property type="project" value="UniProtKB-KW"/>
</dbReference>
<keyword evidence="2" id="KW-0472">Membrane</keyword>
<accession>A0A699HXV2</accession>
<dbReference type="GO" id="GO:0008233">
    <property type="term" value="F:peptidase activity"/>
    <property type="evidence" value="ECO:0007669"/>
    <property type="project" value="UniProtKB-KW"/>
</dbReference>
<dbReference type="PANTHER" id="PTHR35046">
    <property type="entry name" value="ZINC KNUCKLE (CCHC-TYPE) FAMILY PROTEIN"/>
    <property type="match status" value="1"/>
</dbReference>
<organism evidence="3">
    <name type="scientific">Tanacetum cinerariifolium</name>
    <name type="common">Dalmatian daisy</name>
    <name type="synonym">Chrysanthemum cinerariifolium</name>
    <dbReference type="NCBI Taxonomy" id="118510"/>
    <lineage>
        <taxon>Eukaryota</taxon>
        <taxon>Viridiplantae</taxon>
        <taxon>Streptophyta</taxon>
        <taxon>Embryophyta</taxon>
        <taxon>Tracheophyta</taxon>
        <taxon>Spermatophyta</taxon>
        <taxon>Magnoliopsida</taxon>
        <taxon>eudicotyledons</taxon>
        <taxon>Gunneridae</taxon>
        <taxon>Pentapetalae</taxon>
        <taxon>asterids</taxon>
        <taxon>campanulids</taxon>
        <taxon>Asterales</taxon>
        <taxon>Asteraceae</taxon>
        <taxon>Asteroideae</taxon>
        <taxon>Anthemideae</taxon>
        <taxon>Anthemidinae</taxon>
        <taxon>Tanacetum</taxon>
    </lineage>
</organism>
<name>A0A699HXV2_TANCI</name>
<evidence type="ECO:0000256" key="2">
    <source>
        <dbReference type="SAM" id="Phobius"/>
    </source>
</evidence>
<dbReference type="AlphaFoldDB" id="A0A699HXV2"/>
<dbReference type="Gene3D" id="3.30.420.10">
    <property type="entry name" value="Ribonuclease H-like superfamily/Ribonuclease H"/>
    <property type="match status" value="1"/>
</dbReference>
<feature type="transmembrane region" description="Helical" evidence="2">
    <location>
        <begin position="24"/>
        <end position="43"/>
    </location>
</feature>
<keyword evidence="2" id="KW-1133">Transmembrane helix</keyword>
<dbReference type="EMBL" id="BKCJ010196194">
    <property type="protein sequence ID" value="GEY64200.1"/>
    <property type="molecule type" value="Genomic_DNA"/>
</dbReference>
<gene>
    <name evidence="3" type="ORF">Tci_436174</name>
</gene>
<protein>
    <submittedName>
        <fullName evidence="3">Asp_protease_2 domain-containing protein</fullName>
    </submittedName>
</protein>
<keyword evidence="2" id="KW-0812">Transmembrane</keyword>
<keyword evidence="1" id="KW-0175">Coiled coil</keyword>
<dbReference type="PANTHER" id="PTHR35046:SF26">
    <property type="entry name" value="RNA-DIRECTED DNA POLYMERASE"/>
    <property type="match status" value="1"/>
</dbReference>
<proteinExistence type="predicted"/>
<evidence type="ECO:0000313" key="3">
    <source>
        <dbReference type="EMBL" id="GEY64200.1"/>
    </source>
</evidence>
<reference evidence="3" key="1">
    <citation type="journal article" date="2019" name="Sci. Rep.">
        <title>Draft genome of Tanacetum cinerariifolium, the natural source of mosquito coil.</title>
        <authorList>
            <person name="Yamashiro T."/>
            <person name="Shiraishi A."/>
            <person name="Satake H."/>
            <person name="Nakayama K."/>
        </authorList>
    </citation>
    <scope>NUCLEOTIDE SEQUENCE</scope>
</reference>
<comment type="caution">
    <text evidence="3">The sequence shown here is derived from an EMBL/GenBank/DDBJ whole genome shotgun (WGS) entry which is preliminary data.</text>
</comment>
<keyword evidence="3" id="KW-0378">Hydrolase</keyword>
<sequence>MFLDEEGEEIFVEFNMGPKGGVRGLWFVGMLIIMGMVSGKVIGLRPRFLTLLEFMTLKRIIVAKYTGEFLMLQARCNLRESEEQTVTRCGEPGHRSNACHKRATYYSLECGNEGLFVDDPSHEREDFEYTKHLKEKLNMSRSYDNLVYMALVKAFKLPTEPHLNTYLIGWIKKGPAIKVTKICKVPLAIGKHYNELVNYDIVDMEACYVLLGRLWKHDVDVAYQGIKDGMENEISEVIRSMLEEFSKVVVDDTKDSLTPLRVNYVFVVDKFSKMAHFIPCKKTSDAMHIARLFFQRLICLHEVPMSITSDGDTKMSSSKERDNYEDMIEELAEKYMEYIEHEKKVRRKKT</sequence>
<dbReference type="InterPro" id="IPR012337">
    <property type="entry name" value="RNaseH-like_sf"/>
</dbReference>
<evidence type="ECO:0000256" key="1">
    <source>
        <dbReference type="SAM" id="Coils"/>
    </source>
</evidence>
<keyword evidence="3" id="KW-0645">Protease</keyword>
<dbReference type="InterPro" id="IPR036397">
    <property type="entry name" value="RNaseH_sf"/>
</dbReference>
<feature type="coiled-coil region" evidence="1">
    <location>
        <begin position="314"/>
        <end position="341"/>
    </location>
</feature>
<dbReference type="SUPFAM" id="SSF53098">
    <property type="entry name" value="Ribonuclease H-like"/>
    <property type="match status" value="1"/>
</dbReference>